<protein>
    <submittedName>
        <fullName evidence="3">Uncharacterized protein</fullName>
    </submittedName>
</protein>
<dbReference type="OMA" id="ISAMQCK"/>
<dbReference type="OrthoDB" id="689590at2759"/>
<feature type="coiled-coil region" evidence="1">
    <location>
        <begin position="422"/>
        <end position="508"/>
    </location>
</feature>
<accession>A0A175YF87</accession>
<reference evidence="3" key="1">
    <citation type="journal article" date="2016" name="Nat. Genet.">
        <title>A high-quality carrot genome assembly provides new insights into carotenoid accumulation and asterid genome evolution.</title>
        <authorList>
            <person name="Iorizzo M."/>
            <person name="Ellison S."/>
            <person name="Senalik D."/>
            <person name="Zeng P."/>
            <person name="Satapoomin P."/>
            <person name="Huang J."/>
            <person name="Bowman M."/>
            <person name="Iovene M."/>
            <person name="Sanseverino W."/>
            <person name="Cavagnaro P."/>
            <person name="Yildiz M."/>
            <person name="Macko-Podgorni A."/>
            <person name="Moranska E."/>
            <person name="Grzebelus E."/>
            <person name="Grzebelus D."/>
            <person name="Ashrafi H."/>
            <person name="Zheng Z."/>
            <person name="Cheng S."/>
            <person name="Spooner D."/>
            <person name="Van Deynze A."/>
            <person name="Simon P."/>
        </authorList>
    </citation>
    <scope>NUCLEOTIDE SEQUENCE</scope>
    <source>
        <tissue evidence="3">Leaf</tissue>
    </source>
</reference>
<dbReference type="KEGG" id="dcr:108200245"/>
<dbReference type="Proteomes" id="UP000077755">
    <property type="component" value="Chromosome 9"/>
</dbReference>
<evidence type="ECO:0000313" key="4">
    <source>
        <dbReference type="Proteomes" id="UP000077755"/>
    </source>
</evidence>
<dbReference type="EMBL" id="CP093351">
    <property type="protein sequence ID" value="WOH14408.1"/>
    <property type="molecule type" value="Genomic_DNA"/>
</dbReference>
<dbReference type="Gramene" id="KZM81841">
    <property type="protein sequence ID" value="KZM81841"/>
    <property type="gene ID" value="DCAR_029454"/>
</dbReference>
<sequence>MAKKKTTHQDQAPQKVEKTHQSDEVSEKIESLKSLNSMLLKETVERRQQVDSLKESTGLLESELKRVEMEKIELGECELMGEIERDLMVVFVGVQVGEILEGFERERGDFERVVREKIDVEKLMKLREDEIEGLKDELSGVVRERDSGLVELKRVCCERDESKRVSDGLGEENGGLKMRIGEMEERERVVRDEVEALRGKCGRLEGVIKVNERNIEGAIRGKSVADKNVEELNKMVDGLKGENVEMSRQMEGVLLDRDLKAARITELESDVSRLNDVVLSLRKEDEKLRSSIGVLEKKCCEGKTKEKELRVEIGKLGKSSESLVAEKGLIEKELGEAVKQSSELKRRVEEILKAKSVVEGAKEKLEGEIHELKIQVTDLKEIICLLEESSRADKEKIKGLESEVGRYRDEVGRIVIERDEARKGLKQEASRMKGLMEKITEKEICIEESIKATEKIKNQMSSLTEQKKELENCQSVLKKDLALAEKKLAETQKELDSVEAKVGLANANSEKMLNMLRSTVTLVSKTKDGNGTVNQVKAGEEFKAYLAALDRIKDAFKSHESEVEDMKLKLESVQHSEAVQKSRFRTFLTSATIVAAAAVAYAARH</sequence>
<evidence type="ECO:0000256" key="2">
    <source>
        <dbReference type="SAM" id="MobiDB-lite"/>
    </source>
</evidence>
<gene>
    <name evidence="3" type="ORF">DCAR_0933927</name>
</gene>
<feature type="coiled-coil region" evidence="1">
    <location>
        <begin position="355"/>
        <end position="382"/>
    </location>
</feature>
<dbReference type="AlphaFoldDB" id="A0A175YF87"/>
<feature type="coiled-coil region" evidence="1">
    <location>
        <begin position="229"/>
        <end position="284"/>
    </location>
</feature>
<feature type="compositionally biased region" description="Basic and acidic residues" evidence="2">
    <location>
        <begin position="15"/>
        <end position="28"/>
    </location>
</feature>
<dbReference type="SUPFAM" id="SSF57997">
    <property type="entry name" value="Tropomyosin"/>
    <property type="match status" value="1"/>
</dbReference>
<reference evidence="3" key="2">
    <citation type="submission" date="2022-03" db="EMBL/GenBank/DDBJ databases">
        <title>Draft title - Genomic analysis of global carrot germplasm unveils the trajectory of domestication and the origin of high carotenoid orange carrot.</title>
        <authorList>
            <person name="Iorizzo M."/>
            <person name="Ellison S."/>
            <person name="Senalik D."/>
            <person name="Macko-Podgorni A."/>
            <person name="Grzebelus D."/>
            <person name="Bostan H."/>
            <person name="Rolling W."/>
            <person name="Curaba J."/>
            <person name="Simon P."/>
        </authorList>
    </citation>
    <scope>NUCLEOTIDE SEQUENCE</scope>
    <source>
        <tissue evidence="3">Leaf</tissue>
    </source>
</reference>
<evidence type="ECO:0000313" key="3">
    <source>
        <dbReference type="EMBL" id="WOH14408.1"/>
    </source>
</evidence>
<proteinExistence type="predicted"/>
<keyword evidence="1" id="KW-0175">Coiled coil</keyword>
<keyword evidence="4" id="KW-1185">Reference proteome</keyword>
<evidence type="ECO:0000256" key="1">
    <source>
        <dbReference type="SAM" id="Coils"/>
    </source>
</evidence>
<feature type="region of interest" description="Disordered" evidence="2">
    <location>
        <begin position="1"/>
        <end position="28"/>
    </location>
</feature>
<organism evidence="3 4">
    <name type="scientific">Daucus carota subsp. sativus</name>
    <name type="common">Carrot</name>
    <dbReference type="NCBI Taxonomy" id="79200"/>
    <lineage>
        <taxon>Eukaryota</taxon>
        <taxon>Viridiplantae</taxon>
        <taxon>Streptophyta</taxon>
        <taxon>Embryophyta</taxon>
        <taxon>Tracheophyta</taxon>
        <taxon>Spermatophyta</taxon>
        <taxon>Magnoliopsida</taxon>
        <taxon>eudicotyledons</taxon>
        <taxon>Gunneridae</taxon>
        <taxon>Pentapetalae</taxon>
        <taxon>asterids</taxon>
        <taxon>campanulids</taxon>
        <taxon>Apiales</taxon>
        <taxon>Apiaceae</taxon>
        <taxon>Apioideae</taxon>
        <taxon>Scandiceae</taxon>
        <taxon>Daucinae</taxon>
        <taxon>Daucus</taxon>
        <taxon>Daucus sect. Daucus</taxon>
    </lineage>
</organism>
<name>A0A175YF87_DAUCS</name>